<dbReference type="Proteomes" id="UP000823769">
    <property type="component" value="Unassembled WGS sequence"/>
</dbReference>
<accession>A0A9D9IY12</accession>
<evidence type="ECO:0000259" key="2">
    <source>
        <dbReference type="Pfam" id="PF01523"/>
    </source>
</evidence>
<dbReference type="SUPFAM" id="SSF111283">
    <property type="entry name" value="Putative modulator of DNA gyrase, PmbA/TldD"/>
    <property type="match status" value="1"/>
</dbReference>
<reference evidence="5" key="2">
    <citation type="journal article" date="2021" name="PeerJ">
        <title>Extensive microbial diversity within the chicken gut microbiome revealed by metagenomics and culture.</title>
        <authorList>
            <person name="Gilroy R."/>
            <person name="Ravi A."/>
            <person name="Getino M."/>
            <person name="Pursley I."/>
            <person name="Horton D.L."/>
            <person name="Alikhan N.F."/>
            <person name="Baker D."/>
            <person name="Gharbi K."/>
            <person name="Hall N."/>
            <person name="Watson M."/>
            <person name="Adriaenssens E.M."/>
            <person name="Foster-Nyarko E."/>
            <person name="Jarju S."/>
            <person name="Secka A."/>
            <person name="Antonio M."/>
            <person name="Oren A."/>
            <person name="Chaudhuri R.R."/>
            <person name="La Ragione R."/>
            <person name="Hildebrand F."/>
            <person name="Pallen M.J."/>
        </authorList>
    </citation>
    <scope>NUCLEOTIDE SEQUENCE</scope>
    <source>
        <strain evidence="5">B3-1481</strain>
    </source>
</reference>
<feature type="domain" description="Metalloprotease TldD/E N-terminal" evidence="2">
    <location>
        <begin position="27"/>
        <end position="88"/>
    </location>
</feature>
<evidence type="ECO:0000313" key="6">
    <source>
        <dbReference type="Proteomes" id="UP000823769"/>
    </source>
</evidence>
<gene>
    <name evidence="5" type="ORF">IAB76_03350</name>
</gene>
<sequence>MISNSETEIVSRALQTALDAGAQKARITYSKSDEELVATLNGEVDKVTRCTDRSLSIALFADGHYGSFSTNNVEPAALDAFIRKAVDIVRKIAPDPCRDLPDPQRCCHDALTGLELGLTDPARESVTPEQRIRAALDASVFNRRNELPGGCTLISEEGEYSDSIYETLLMDSNGLCCRHSETSFDYGVETTVEAGGEKYSGYWWDSSSHAADGDHSRCGREALRKAAAQIGSEPAGSGRYNMVVDSEVASKLVSPLLHALNAFSLQQNNSFLTGSLGKKMFPEGMTLMDFPRIPGQTCSKYFDSEGVATADAPIIEEGVVREYFVNSYMSLKMGVAPTVEAATRPKLMPWKGSGMRHDGILRLCGDGILVTDFNGGNCNQATGDFSYGIEGFLFRNGEIVRPVSGMLVTGNFLKLWDGLIAAGDDARPCMSKLIPTVGFAGVDFSG</sequence>
<dbReference type="InterPro" id="IPR045570">
    <property type="entry name" value="Metalloprtase-TldD/E_cen_dom"/>
</dbReference>
<proteinExistence type="inferred from homology"/>
<dbReference type="Gene3D" id="3.30.2290.10">
    <property type="entry name" value="PmbA/TldD superfamily"/>
    <property type="match status" value="1"/>
</dbReference>
<dbReference type="InterPro" id="IPR047657">
    <property type="entry name" value="PmbA"/>
</dbReference>
<dbReference type="InterPro" id="IPR002510">
    <property type="entry name" value="Metalloprtase-TldD/E_N"/>
</dbReference>
<comment type="caution">
    <text evidence="5">The sequence shown here is derived from an EMBL/GenBank/DDBJ whole genome shotgun (WGS) entry which is preliminary data.</text>
</comment>
<organism evidence="5 6">
    <name type="scientific">Candidatus Cryptobacteroides avistercoris</name>
    <dbReference type="NCBI Taxonomy" id="2840758"/>
    <lineage>
        <taxon>Bacteria</taxon>
        <taxon>Pseudomonadati</taxon>
        <taxon>Bacteroidota</taxon>
        <taxon>Bacteroidia</taxon>
        <taxon>Bacteroidales</taxon>
        <taxon>Candidatus Cryptobacteroides</taxon>
    </lineage>
</organism>
<evidence type="ECO:0000259" key="3">
    <source>
        <dbReference type="Pfam" id="PF19289"/>
    </source>
</evidence>
<dbReference type="AlphaFoldDB" id="A0A9D9IY12"/>
<dbReference type="PANTHER" id="PTHR43421">
    <property type="entry name" value="METALLOPROTEASE PMBA"/>
    <property type="match status" value="1"/>
</dbReference>
<dbReference type="Pfam" id="PF19289">
    <property type="entry name" value="PmbA_TldD_3rd"/>
    <property type="match status" value="1"/>
</dbReference>
<dbReference type="GO" id="GO:0006508">
    <property type="term" value="P:proteolysis"/>
    <property type="evidence" value="ECO:0007669"/>
    <property type="project" value="InterPro"/>
</dbReference>
<evidence type="ECO:0000256" key="1">
    <source>
        <dbReference type="ARBA" id="ARBA00005836"/>
    </source>
</evidence>
<dbReference type="EMBL" id="JADILW010000049">
    <property type="protein sequence ID" value="MBO8480131.1"/>
    <property type="molecule type" value="Genomic_DNA"/>
</dbReference>
<feature type="domain" description="Metalloprotease TldD/E C-terminal" evidence="3">
    <location>
        <begin position="237"/>
        <end position="446"/>
    </location>
</feature>
<feature type="domain" description="Metalloprotease TldD/E central" evidence="4">
    <location>
        <begin position="145"/>
        <end position="229"/>
    </location>
</feature>
<dbReference type="Pfam" id="PF19290">
    <property type="entry name" value="PmbA_TldD_2nd"/>
    <property type="match status" value="1"/>
</dbReference>
<name>A0A9D9IY12_9BACT</name>
<dbReference type="InterPro" id="IPR045569">
    <property type="entry name" value="Metalloprtase-TldD/E_C"/>
</dbReference>
<evidence type="ECO:0000313" key="5">
    <source>
        <dbReference type="EMBL" id="MBO8480131.1"/>
    </source>
</evidence>
<reference evidence="5" key="1">
    <citation type="submission" date="2020-10" db="EMBL/GenBank/DDBJ databases">
        <authorList>
            <person name="Gilroy R."/>
        </authorList>
    </citation>
    <scope>NUCLEOTIDE SEQUENCE</scope>
    <source>
        <strain evidence="5">B3-1481</strain>
    </source>
</reference>
<dbReference type="GO" id="GO:0005829">
    <property type="term" value="C:cytosol"/>
    <property type="evidence" value="ECO:0007669"/>
    <property type="project" value="TreeGrafter"/>
</dbReference>
<protein>
    <submittedName>
        <fullName evidence="5">TldD/PmbA family protein</fullName>
    </submittedName>
</protein>
<comment type="similarity">
    <text evidence="1">Belongs to the peptidase U62 family.</text>
</comment>
<dbReference type="InterPro" id="IPR035068">
    <property type="entry name" value="TldD/PmbA_N"/>
</dbReference>
<dbReference type="GO" id="GO:0008237">
    <property type="term" value="F:metallopeptidase activity"/>
    <property type="evidence" value="ECO:0007669"/>
    <property type="project" value="InterPro"/>
</dbReference>
<dbReference type="InterPro" id="IPR036059">
    <property type="entry name" value="TldD/PmbA_sf"/>
</dbReference>
<evidence type="ECO:0000259" key="4">
    <source>
        <dbReference type="Pfam" id="PF19290"/>
    </source>
</evidence>
<dbReference type="PANTHER" id="PTHR43421:SF1">
    <property type="entry name" value="METALLOPROTEASE PMBA"/>
    <property type="match status" value="1"/>
</dbReference>
<dbReference type="Pfam" id="PF01523">
    <property type="entry name" value="PmbA_TldD_1st"/>
    <property type="match status" value="1"/>
</dbReference>